<dbReference type="GO" id="GO:0016903">
    <property type="term" value="F:oxidoreductase activity, acting on the aldehyde or oxo group of donors"/>
    <property type="evidence" value="ECO:0007669"/>
    <property type="project" value="InterPro"/>
</dbReference>
<keyword evidence="1" id="KW-0560">Oxidoreductase</keyword>
<reference evidence="5" key="2">
    <citation type="submission" date="2020-09" db="EMBL/GenBank/DDBJ databases">
        <authorList>
            <person name="Sun Q."/>
            <person name="Zhou Y."/>
        </authorList>
    </citation>
    <scope>NUCLEOTIDE SEQUENCE</scope>
    <source>
        <strain evidence="5">CGMCC 1.12426</strain>
    </source>
</reference>
<protein>
    <submittedName>
        <fullName evidence="5">MFS transporter</fullName>
    </submittedName>
</protein>
<dbReference type="AlphaFoldDB" id="A0A916TMZ0"/>
<evidence type="ECO:0000313" key="5">
    <source>
        <dbReference type="EMBL" id="GGB59238.1"/>
    </source>
</evidence>
<dbReference type="InterPro" id="IPR019752">
    <property type="entry name" value="Pyrv/ketoisovalerate_OxRed_cat"/>
</dbReference>
<dbReference type="NCBIfam" id="NF009588">
    <property type="entry name" value="PRK13029.1"/>
    <property type="match status" value="1"/>
</dbReference>
<name>A0A916TMZ0_9HYPH</name>
<dbReference type="PANTHER" id="PTHR48084:SF3">
    <property type="entry name" value="SUBUNIT OF PYRUVATE:FLAVODOXIN OXIDOREDUCTASE"/>
    <property type="match status" value="1"/>
</dbReference>
<sequence>MNIHVPTVTLDDKYVATSGRVYLTGIQALVRLTLDRARFDRAAGLKTGGFVSGYRGSPLGGYDSELMRARRHLEAHNVVFQPGVNEELGATAVWGTQKLRGPGRATDYDGVFGIWYGKAPGVDRAGDVLKQANASGTDRNGGVLALAGDDHLAKSSILPAQSEFFFAHAETPVLNPSDIQDVLDFGLHGLEMSRFSGLWTALICVADTMDASATINVSDDRLRLTRPPFGDPRKDQKINRDLLLGNRLETERLLRDIRLPAAQAYVRANALDRNAFGVKRRVKLGLVATGKAYRDLRQAMDLMGIDDDLARALGLAVYKVAMPWPLEPEGLAEFARGAERLLVVEHKRGFLEPQIKEISYHWPEASRPQVWGKRRPGGEPFLSDVLELSVAEIMKALTDWLPEDAVTDRMRQVSERMTNQVMWAQGHAERAARVPYFCSGCPHSTSTVVPEGARSMPGIGCHAMTEVAGRSTEGQIAMGGEGVLWVGQRPFSNDKHMFANLGDGTYFHSGILAIRQSVAAKMPITYKILYNDAVAMTGGQQVDGTLSVPQITRQLEAEGVEKIAVISETPELWGNWSNIAANAKVYHRDYLMEVQKEFQTYPGVSVIVYDQTCAAEKRRRRKKGQFPDPDKRLFINDRVCEGCGDCSVQSNCLSVEPLATPFGEKRQINQSSCNKDFSCVKGFCPSFVEIEGAALKKPRKAEVDIDALHADLSEPELASLDRTRNMMVAGIGGMGVTTISAVLAMAAHVDGIHASTLDMTGLAQKGGPVTSHVRFAAADKTIEGPRVPTAGLDVLLASDMVVATNAEQLALANRDATLTVANTRVAPTAEFVLKQTLSFDQKRMDKALNEASATYIPMDAAGIAEKLLGDAIYANMLLVGMVYQSGGLPVSAQAIETALKLNGAAVDANVRAFRAGRILVANPSAILDNLPIEEKAPERTLEEKIAFLADELAAYQNEAYADTFRRTISAVMQADERHGPGTMRLTGTAADMLYKVMAYKDEYEVARLYSDPAFKQKVAARFEDPKKVKVHLAPPLLARALDPKTGRPKKIAFGPWIFSAFKLLTRFKTLRGTWLDPFGRTEERKAERSLVAQYKADLERIVSELGKANYGLLVELARVPDLVRGFGPVKEANFKKAADKRAQLLEQLQKPALGGDDDGKGENPFLQAAE</sequence>
<dbReference type="OrthoDB" id="9803617at2"/>
<dbReference type="NCBIfam" id="NF009589">
    <property type="entry name" value="PRK13030.1"/>
    <property type="match status" value="1"/>
</dbReference>
<dbReference type="SUPFAM" id="SSF53323">
    <property type="entry name" value="Pyruvate-ferredoxin oxidoreductase, PFOR, domain III"/>
    <property type="match status" value="1"/>
</dbReference>
<feature type="domain" description="Pyruvate/ketoisovalerate oxidoreductase catalytic" evidence="3">
    <location>
        <begin position="732"/>
        <end position="917"/>
    </location>
</feature>
<dbReference type="InterPro" id="IPR009014">
    <property type="entry name" value="Transketo_C/PFOR_II"/>
</dbReference>
<feature type="region of interest" description="Disordered" evidence="2">
    <location>
        <begin position="1149"/>
        <end position="1170"/>
    </location>
</feature>
<dbReference type="Pfam" id="PF01558">
    <property type="entry name" value="POR"/>
    <property type="match status" value="1"/>
</dbReference>
<evidence type="ECO:0000256" key="1">
    <source>
        <dbReference type="ARBA" id="ARBA00023002"/>
    </source>
</evidence>
<evidence type="ECO:0000259" key="4">
    <source>
        <dbReference type="Pfam" id="PF20169"/>
    </source>
</evidence>
<dbReference type="CDD" id="cd07034">
    <property type="entry name" value="TPP_PYR_PFOR_IOR-alpha_like"/>
    <property type="match status" value="1"/>
</dbReference>
<proteinExistence type="predicted"/>
<dbReference type="SUPFAM" id="SSF52518">
    <property type="entry name" value="Thiamin diphosphate-binding fold (THDP-binding)"/>
    <property type="match status" value="2"/>
</dbReference>
<dbReference type="Proteomes" id="UP000605148">
    <property type="component" value="Unassembled WGS sequence"/>
</dbReference>
<evidence type="ECO:0000259" key="3">
    <source>
        <dbReference type="Pfam" id="PF01558"/>
    </source>
</evidence>
<evidence type="ECO:0000256" key="2">
    <source>
        <dbReference type="SAM" id="MobiDB-lite"/>
    </source>
</evidence>
<dbReference type="PANTHER" id="PTHR48084">
    <property type="entry name" value="2-OXOGLUTARATE OXIDOREDUCTASE SUBUNIT KORB-RELATED"/>
    <property type="match status" value="1"/>
</dbReference>
<dbReference type="RefSeq" id="WP_150496931.1">
    <property type="nucleotide sequence ID" value="NZ_BMFA01000012.1"/>
</dbReference>
<dbReference type="InterPro" id="IPR046667">
    <property type="entry name" value="DUF6537"/>
</dbReference>
<dbReference type="SUPFAM" id="SSF52922">
    <property type="entry name" value="TK C-terminal domain-like"/>
    <property type="match status" value="1"/>
</dbReference>
<dbReference type="EMBL" id="BMFA01000012">
    <property type="protein sequence ID" value="GGB59238.1"/>
    <property type="molecule type" value="Genomic_DNA"/>
</dbReference>
<dbReference type="InterPro" id="IPR029061">
    <property type="entry name" value="THDP-binding"/>
</dbReference>
<organism evidence="5 6">
    <name type="scientific">Roseibium aquae</name>
    <dbReference type="NCBI Taxonomy" id="1323746"/>
    <lineage>
        <taxon>Bacteria</taxon>
        <taxon>Pseudomonadati</taxon>
        <taxon>Pseudomonadota</taxon>
        <taxon>Alphaproteobacteria</taxon>
        <taxon>Hyphomicrobiales</taxon>
        <taxon>Stappiaceae</taxon>
        <taxon>Roseibium</taxon>
    </lineage>
</organism>
<dbReference type="InterPro" id="IPR002880">
    <property type="entry name" value="Pyrv_Fd/Flavodoxin_OxRdtase_N"/>
</dbReference>
<dbReference type="InterPro" id="IPR002869">
    <property type="entry name" value="Pyrv_flavodox_OxRed_cen"/>
</dbReference>
<dbReference type="Pfam" id="PF20169">
    <property type="entry name" value="DUF6537"/>
    <property type="match status" value="1"/>
</dbReference>
<feature type="domain" description="DUF6537" evidence="4">
    <location>
        <begin position="941"/>
        <end position="1141"/>
    </location>
</feature>
<dbReference type="InterPro" id="IPR051457">
    <property type="entry name" value="2-oxoacid:Fd_oxidoreductase"/>
</dbReference>
<dbReference type="Gene3D" id="3.40.920.10">
    <property type="entry name" value="Pyruvate-ferredoxin oxidoreductase, PFOR, domain III"/>
    <property type="match status" value="1"/>
</dbReference>
<gene>
    <name evidence="5" type="ORF">GCM10011316_34100</name>
</gene>
<keyword evidence="6" id="KW-1185">Reference proteome</keyword>
<comment type="caution">
    <text evidence="5">The sequence shown here is derived from an EMBL/GenBank/DDBJ whole genome shotgun (WGS) entry which is preliminary data.</text>
</comment>
<evidence type="ECO:0000313" key="6">
    <source>
        <dbReference type="Proteomes" id="UP000605148"/>
    </source>
</evidence>
<reference evidence="5" key="1">
    <citation type="journal article" date="2014" name="Int. J. Syst. Evol. Microbiol.">
        <title>Complete genome sequence of Corynebacterium casei LMG S-19264T (=DSM 44701T), isolated from a smear-ripened cheese.</title>
        <authorList>
            <consortium name="US DOE Joint Genome Institute (JGI-PGF)"/>
            <person name="Walter F."/>
            <person name="Albersmeier A."/>
            <person name="Kalinowski J."/>
            <person name="Ruckert C."/>
        </authorList>
    </citation>
    <scope>NUCLEOTIDE SEQUENCE</scope>
    <source>
        <strain evidence="5">CGMCC 1.12426</strain>
    </source>
</reference>
<accession>A0A916TMZ0</accession>
<dbReference type="Gene3D" id="3.40.50.970">
    <property type="match status" value="2"/>
</dbReference>